<gene>
    <name evidence="1" type="ORF">CHH57_00245</name>
</gene>
<dbReference type="Proteomes" id="UP000216961">
    <property type="component" value="Unassembled WGS sequence"/>
</dbReference>
<evidence type="ECO:0000313" key="2">
    <source>
        <dbReference type="Proteomes" id="UP000216961"/>
    </source>
</evidence>
<accession>A0A268FIY4</accession>
<reference evidence="1 2" key="1">
    <citation type="submission" date="2017-07" db="EMBL/GenBank/DDBJ databases">
        <title>Isolation and whole genome analysis of endospore-forming bacteria from heroin.</title>
        <authorList>
            <person name="Kalinowski J."/>
            <person name="Ahrens B."/>
            <person name="Al-Dilaimi A."/>
            <person name="Winkler A."/>
            <person name="Wibberg D."/>
            <person name="Schleenbecker U."/>
            <person name="Ruckert C."/>
            <person name="Wolfel R."/>
            <person name="Grass G."/>
        </authorList>
    </citation>
    <scope>NUCLEOTIDE SEQUENCE [LARGE SCALE GENOMIC DNA]</scope>
    <source>
        <strain evidence="1 2">7521-2</strain>
    </source>
</reference>
<sequence length="130" mass="15300">MRNNGYIDGFIQITYYDHNITSEENNDDVELIWIGLLRMTLEYLENGSGETSYFMNDQTWKMERINTKPENQILFSIRNKQGKFAVAEQMFLKELLKSGEEFTKFISELSQPNSITVLEPVIMKIKKLVY</sequence>
<dbReference type="RefSeq" id="WP_095328326.1">
    <property type="nucleotide sequence ID" value="NZ_CP026031.1"/>
</dbReference>
<protein>
    <submittedName>
        <fullName evidence="1">Uncharacterized protein</fullName>
    </submittedName>
</protein>
<dbReference type="KEGG" id="bcir:C2I06_04540"/>
<name>A0A268FIY4_NIACI</name>
<proteinExistence type="predicted"/>
<organism evidence="1 2">
    <name type="scientific">Niallia circulans</name>
    <name type="common">Bacillus circulans</name>
    <dbReference type="NCBI Taxonomy" id="1397"/>
    <lineage>
        <taxon>Bacteria</taxon>
        <taxon>Bacillati</taxon>
        <taxon>Bacillota</taxon>
        <taxon>Bacilli</taxon>
        <taxon>Bacillales</taxon>
        <taxon>Bacillaceae</taxon>
        <taxon>Niallia</taxon>
    </lineage>
</organism>
<comment type="caution">
    <text evidence="1">The sequence shown here is derived from an EMBL/GenBank/DDBJ whole genome shotgun (WGS) entry which is preliminary data.</text>
</comment>
<dbReference type="EMBL" id="NPBQ01000001">
    <property type="protein sequence ID" value="PAD85335.1"/>
    <property type="molecule type" value="Genomic_DNA"/>
</dbReference>
<dbReference type="AlphaFoldDB" id="A0A268FIY4"/>
<evidence type="ECO:0000313" key="1">
    <source>
        <dbReference type="EMBL" id="PAD85335.1"/>
    </source>
</evidence>